<dbReference type="Proteomes" id="UP000515240">
    <property type="component" value="Chromosome"/>
</dbReference>
<accession>A0A7G5EGT9</accession>
<dbReference type="EMBL" id="CP058554">
    <property type="protein sequence ID" value="QMV73214.1"/>
    <property type="molecule type" value="Genomic_DNA"/>
</dbReference>
<name>A0A7G5EGT9_9BURK</name>
<sequence>MFPLLLYQRNMEFWRDLRNIWLMPMNEISALLPEAKSPEKQPTKDEQAKGKKRK</sequence>
<reference evidence="2 3" key="1">
    <citation type="journal article" date="2020" name="G3 (Bethesda)">
        <title>CeMbio - The Caenorhabditis elegans Microbiome Resource.</title>
        <authorList>
            <person name="Dirksen P."/>
            <person name="Assie A."/>
            <person name="Zimmermann J."/>
            <person name="Zhang F."/>
            <person name="Tietje A.M."/>
            <person name="Marsh S.A."/>
            <person name="Felix M.A."/>
            <person name="Shapira M."/>
            <person name="Kaleta C."/>
            <person name="Schulenburg H."/>
            <person name="Samuel B."/>
        </authorList>
    </citation>
    <scope>NUCLEOTIDE SEQUENCE [LARGE SCALE GENOMIC DNA]</scope>
    <source>
        <strain evidence="2 3">BIGb0172</strain>
    </source>
</reference>
<organism evidence="2 3">
    <name type="scientific">Comamonas piscis</name>
    <dbReference type="NCBI Taxonomy" id="1562974"/>
    <lineage>
        <taxon>Bacteria</taxon>
        <taxon>Pseudomonadati</taxon>
        <taxon>Pseudomonadota</taxon>
        <taxon>Betaproteobacteria</taxon>
        <taxon>Burkholderiales</taxon>
        <taxon>Comamonadaceae</taxon>
        <taxon>Comamonas</taxon>
    </lineage>
</organism>
<evidence type="ECO:0000256" key="1">
    <source>
        <dbReference type="SAM" id="MobiDB-lite"/>
    </source>
</evidence>
<feature type="region of interest" description="Disordered" evidence="1">
    <location>
        <begin position="32"/>
        <end position="54"/>
    </location>
</feature>
<evidence type="ECO:0000313" key="2">
    <source>
        <dbReference type="EMBL" id="QMV73214.1"/>
    </source>
</evidence>
<dbReference type="AlphaFoldDB" id="A0A7G5EGT9"/>
<dbReference type="RefSeq" id="WP_182327697.1">
    <property type="nucleotide sequence ID" value="NZ_CP058554.1"/>
</dbReference>
<dbReference type="KEGG" id="cpis:HS961_10450"/>
<evidence type="ECO:0000313" key="3">
    <source>
        <dbReference type="Proteomes" id="UP000515240"/>
    </source>
</evidence>
<keyword evidence="3" id="KW-1185">Reference proteome</keyword>
<feature type="compositionally biased region" description="Basic and acidic residues" evidence="1">
    <location>
        <begin position="36"/>
        <end position="54"/>
    </location>
</feature>
<proteinExistence type="predicted"/>
<gene>
    <name evidence="2" type="ORF">HS961_10450</name>
</gene>
<protein>
    <submittedName>
        <fullName evidence="2">Uncharacterized protein</fullName>
    </submittedName>
</protein>